<feature type="compositionally biased region" description="Polar residues" evidence="5">
    <location>
        <begin position="224"/>
        <end position="245"/>
    </location>
</feature>
<dbReference type="GO" id="GO:0043161">
    <property type="term" value="P:proteasome-mediated ubiquitin-dependent protein catabolic process"/>
    <property type="evidence" value="ECO:0007669"/>
    <property type="project" value="TreeGrafter"/>
</dbReference>
<dbReference type="KEGG" id="trr:M419DRAFT_6253"/>
<gene>
    <name evidence="7" type="ORF">M419DRAFT_6253</name>
</gene>
<dbReference type="Proteomes" id="UP000024376">
    <property type="component" value="Unassembled WGS sequence"/>
</dbReference>
<feature type="region of interest" description="Disordered" evidence="5">
    <location>
        <begin position="121"/>
        <end position="168"/>
    </location>
</feature>
<dbReference type="InterPro" id="IPR050731">
    <property type="entry name" value="HRD1_E3_ubiq-ligases"/>
</dbReference>
<dbReference type="PANTHER" id="PTHR22763:SF162">
    <property type="entry name" value="TRANSMEMBRANE E3 UBIQUITIN-PROTEIN LIGASE 1"/>
    <property type="match status" value="1"/>
</dbReference>
<dbReference type="OrthoDB" id="8062037at2759"/>
<evidence type="ECO:0000256" key="2">
    <source>
        <dbReference type="ARBA" id="ARBA00022771"/>
    </source>
</evidence>
<keyword evidence="3" id="KW-0862">Zinc</keyword>
<dbReference type="Gene3D" id="3.30.40.10">
    <property type="entry name" value="Zinc/RING finger domain, C3HC4 (zinc finger)"/>
    <property type="match status" value="1"/>
</dbReference>
<keyword evidence="1" id="KW-0479">Metal-binding</keyword>
<dbReference type="InterPro" id="IPR013083">
    <property type="entry name" value="Znf_RING/FYVE/PHD"/>
</dbReference>
<dbReference type="GO" id="GO:0008270">
    <property type="term" value="F:zinc ion binding"/>
    <property type="evidence" value="ECO:0007669"/>
    <property type="project" value="UniProtKB-KW"/>
</dbReference>
<keyword evidence="2 4" id="KW-0863">Zinc-finger</keyword>
<evidence type="ECO:0000256" key="3">
    <source>
        <dbReference type="ARBA" id="ARBA00022833"/>
    </source>
</evidence>
<evidence type="ECO:0000256" key="1">
    <source>
        <dbReference type="ARBA" id="ARBA00022723"/>
    </source>
</evidence>
<evidence type="ECO:0000256" key="4">
    <source>
        <dbReference type="PROSITE-ProRule" id="PRU00175"/>
    </source>
</evidence>
<sequence>MAWKFAHHVLKKVEIQDLPESERTCAICYNDYGTESPEGLCEEPLRLPTCKHVFGDHCISRWFEESESCPYCRRDLELYSKHLLGRTPAQTFLAMLRAHGQISSRMTEEVYLNIITNLEQDDDMVEPREPNVPESDAPPAGRDSDHPSSSVWAGGPSNTTNWPARNPLRDATRYPHWLARASQQRGAYSPAGQERESHRQRRPRFGRFNVAPGAENADGDPTSPIRSTLQPLRPESQAQASTVIPSTRPEHSDRSRLLADAQGNPGAEYWDHNESPTSAPSNRLRPW</sequence>
<evidence type="ECO:0000256" key="5">
    <source>
        <dbReference type="SAM" id="MobiDB-lite"/>
    </source>
</evidence>
<dbReference type="EMBL" id="KI911141">
    <property type="protein sequence ID" value="ETS04392.1"/>
    <property type="molecule type" value="Genomic_DNA"/>
</dbReference>
<evidence type="ECO:0000259" key="6">
    <source>
        <dbReference type="PROSITE" id="PS50089"/>
    </source>
</evidence>
<feature type="domain" description="RING-type" evidence="6">
    <location>
        <begin position="25"/>
        <end position="73"/>
    </location>
</feature>
<feature type="region of interest" description="Disordered" evidence="5">
    <location>
        <begin position="182"/>
        <end position="287"/>
    </location>
</feature>
<dbReference type="InterPro" id="IPR001841">
    <property type="entry name" value="Znf_RING"/>
</dbReference>
<proteinExistence type="predicted"/>
<dbReference type="Pfam" id="PF13639">
    <property type="entry name" value="zf-RING_2"/>
    <property type="match status" value="1"/>
</dbReference>
<dbReference type="PANTHER" id="PTHR22763">
    <property type="entry name" value="RING ZINC FINGER PROTEIN"/>
    <property type="match status" value="1"/>
</dbReference>
<accession>A0A024SJ05</accession>
<dbReference type="GO" id="GO:0061630">
    <property type="term" value="F:ubiquitin protein ligase activity"/>
    <property type="evidence" value="ECO:0007669"/>
    <property type="project" value="TreeGrafter"/>
</dbReference>
<dbReference type="HOGENOM" id="CLU_970405_0_0_1"/>
<reference evidence="8" key="1">
    <citation type="journal article" date="2013" name="Ind. Biotechnol.">
        <title>Comparative genomics analysis of Trichoderma reesei strains.</title>
        <authorList>
            <person name="Koike H."/>
            <person name="Aerts A."/>
            <person name="LaButti K."/>
            <person name="Grigoriev I.V."/>
            <person name="Baker S.E."/>
        </authorList>
    </citation>
    <scope>NUCLEOTIDE SEQUENCE [LARGE SCALE GENOMIC DNA]</scope>
    <source>
        <strain evidence="8">ATCC 56765 / BCRC 32924 / NRRL 11460 / Rut C-30</strain>
    </source>
</reference>
<dbReference type="GO" id="GO:0044695">
    <property type="term" value="C:Dsc E3 ubiquitin ligase complex"/>
    <property type="evidence" value="ECO:0007669"/>
    <property type="project" value="TreeGrafter"/>
</dbReference>
<dbReference type="PROSITE" id="PS50089">
    <property type="entry name" value="ZF_RING_2"/>
    <property type="match status" value="1"/>
</dbReference>
<dbReference type="SUPFAM" id="SSF57850">
    <property type="entry name" value="RING/U-box"/>
    <property type="match status" value="1"/>
</dbReference>
<feature type="compositionally biased region" description="Basic and acidic residues" evidence="5">
    <location>
        <begin position="248"/>
        <end position="257"/>
    </location>
</feature>
<protein>
    <recommendedName>
        <fullName evidence="6">RING-type domain-containing protein</fullName>
    </recommendedName>
</protein>
<dbReference type="AlphaFoldDB" id="A0A024SJ05"/>
<name>A0A024SJ05_HYPJR</name>
<evidence type="ECO:0000313" key="7">
    <source>
        <dbReference type="EMBL" id="ETS04392.1"/>
    </source>
</evidence>
<organism evidence="7 8">
    <name type="scientific">Hypocrea jecorina (strain ATCC 56765 / BCRC 32924 / NRRL 11460 / Rut C-30)</name>
    <name type="common">Trichoderma reesei</name>
    <dbReference type="NCBI Taxonomy" id="1344414"/>
    <lineage>
        <taxon>Eukaryota</taxon>
        <taxon>Fungi</taxon>
        <taxon>Dikarya</taxon>
        <taxon>Ascomycota</taxon>
        <taxon>Pezizomycotina</taxon>
        <taxon>Sordariomycetes</taxon>
        <taxon>Hypocreomycetidae</taxon>
        <taxon>Hypocreales</taxon>
        <taxon>Hypocreaceae</taxon>
        <taxon>Trichoderma</taxon>
    </lineage>
</organism>
<dbReference type="GO" id="GO:0012505">
    <property type="term" value="C:endomembrane system"/>
    <property type="evidence" value="ECO:0007669"/>
    <property type="project" value="TreeGrafter"/>
</dbReference>
<feature type="compositionally biased region" description="Polar residues" evidence="5">
    <location>
        <begin position="147"/>
        <end position="163"/>
    </location>
</feature>
<evidence type="ECO:0000313" key="8">
    <source>
        <dbReference type="Proteomes" id="UP000024376"/>
    </source>
</evidence>